<dbReference type="AlphaFoldDB" id="A0A4R6SIT4"/>
<evidence type="ECO:0000313" key="2">
    <source>
        <dbReference type="EMBL" id="TDQ01557.1"/>
    </source>
</evidence>
<dbReference type="GO" id="GO:0003824">
    <property type="term" value="F:catalytic activity"/>
    <property type="evidence" value="ECO:0007669"/>
    <property type="project" value="UniProtKB-ARBA"/>
</dbReference>
<dbReference type="Gene3D" id="3.40.50.1820">
    <property type="entry name" value="alpha/beta hydrolase"/>
    <property type="match status" value="1"/>
</dbReference>
<organism evidence="2 3">
    <name type="scientific">Labedaea rhizosphaerae</name>
    <dbReference type="NCBI Taxonomy" id="598644"/>
    <lineage>
        <taxon>Bacteria</taxon>
        <taxon>Bacillati</taxon>
        <taxon>Actinomycetota</taxon>
        <taxon>Actinomycetes</taxon>
        <taxon>Pseudonocardiales</taxon>
        <taxon>Pseudonocardiaceae</taxon>
        <taxon>Labedaea</taxon>
    </lineage>
</organism>
<dbReference type="Pfam" id="PF00561">
    <property type="entry name" value="Abhydrolase_1"/>
    <property type="match status" value="1"/>
</dbReference>
<proteinExistence type="predicted"/>
<evidence type="ECO:0000259" key="1">
    <source>
        <dbReference type="Pfam" id="PF00561"/>
    </source>
</evidence>
<dbReference type="InterPro" id="IPR029058">
    <property type="entry name" value="AB_hydrolase_fold"/>
</dbReference>
<dbReference type="Proteomes" id="UP000295444">
    <property type="component" value="Unassembled WGS sequence"/>
</dbReference>
<dbReference type="PRINTS" id="PR00111">
    <property type="entry name" value="ABHYDROLASE"/>
</dbReference>
<comment type="caution">
    <text evidence="2">The sequence shown here is derived from an EMBL/GenBank/DDBJ whole genome shotgun (WGS) entry which is preliminary data.</text>
</comment>
<accession>A0A4R6SIT4</accession>
<gene>
    <name evidence="2" type="ORF">EV186_1021426</name>
</gene>
<dbReference type="RefSeq" id="WP_133850121.1">
    <property type="nucleotide sequence ID" value="NZ_SNXZ01000002.1"/>
</dbReference>
<dbReference type="OrthoDB" id="9800988at2"/>
<dbReference type="PANTHER" id="PTHR43433">
    <property type="entry name" value="HYDROLASE, ALPHA/BETA FOLD FAMILY PROTEIN"/>
    <property type="match status" value="1"/>
</dbReference>
<dbReference type="InterPro" id="IPR050471">
    <property type="entry name" value="AB_hydrolase"/>
</dbReference>
<name>A0A4R6SIT4_LABRH</name>
<dbReference type="PANTHER" id="PTHR43433:SF5">
    <property type="entry name" value="AB HYDROLASE-1 DOMAIN-CONTAINING PROTEIN"/>
    <property type="match status" value="1"/>
</dbReference>
<keyword evidence="3" id="KW-1185">Reference proteome</keyword>
<feature type="domain" description="AB hydrolase-1" evidence="1">
    <location>
        <begin position="21"/>
        <end position="253"/>
    </location>
</feature>
<dbReference type="EMBL" id="SNXZ01000002">
    <property type="protein sequence ID" value="TDQ01557.1"/>
    <property type="molecule type" value="Genomic_DNA"/>
</dbReference>
<sequence length="264" mass="28118">MELLTLPDERTLRVYDVGSGPPVFWHHGSPNTGEPPEPLLDAGVRWISYNRPGYPGSTRRPGRDVASAAADVAAIADALGLDRFALMGHSGGGPHVLACAALLPDRVTAAVSMSGQAPPDAAGLDWLDGLHDKDEIFAARRGRAALEDYLAKAEFDPEVFTPEDHAALSGRWSWLGRIVGAAMAEGDAGFVDDLLASQQPWGVDLAAIRCPVLFVHGGQDRMVPAAHGRWLAGQVRGSELWLKPEAGHLSVLDSTADALDWLRA</sequence>
<dbReference type="InterPro" id="IPR000073">
    <property type="entry name" value="AB_hydrolase_1"/>
</dbReference>
<reference evidence="2 3" key="1">
    <citation type="submission" date="2019-03" db="EMBL/GenBank/DDBJ databases">
        <title>Genomic Encyclopedia of Type Strains, Phase IV (KMG-IV): sequencing the most valuable type-strain genomes for metagenomic binning, comparative biology and taxonomic classification.</title>
        <authorList>
            <person name="Goeker M."/>
        </authorList>
    </citation>
    <scope>NUCLEOTIDE SEQUENCE [LARGE SCALE GENOMIC DNA]</scope>
    <source>
        <strain evidence="2 3">DSM 45361</strain>
    </source>
</reference>
<evidence type="ECO:0000313" key="3">
    <source>
        <dbReference type="Proteomes" id="UP000295444"/>
    </source>
</evidence>
<protein>
    <submittedName>
        <fullName evidence="2">Pimeloyl-ACP methyl ester carboxylesterase</fullName>
    </submittedName>
</protein>
<dbReference type="SUPFAM" id="SSF53474">
    <property type="entry name" value="alpha/beta-Hydrolases"/>
    <property type="match status" value="1"/>
</dbReference>